<comment type="caution">
    <text evidence="5">The sequence shown here is derived from an EMBL/GenBank/DDBJ whole genome shotgun (WGS) entry which is preliminary data.</text>
</comment>
<dbReference type="AlphaFoldDB" id="A0A812DFQ0"/>
<dbReference type="PANTHER" id="PTHR23138:SF142">
    <property type="entry name" value="RAN-BINDING PROTEIN 3B-RELATED"/>
    <property type="match status" value="1"/>
</dbReference>
<feature type="compositionally biased region" description="Low complexity" evidence="3">
    <location>
        <begin position="657"/>
        <end position="668"/>
    </location>
</feature>
<feature type="compositionally biased region" description="Polar residues" evidence="3">
    <location>
        <begin position="447"/>
        <end position="458"/>
    </location>
</feature>
<evidence type="ECO:0000313" key="6">
    <source>
        <dbReference type="Proteomes" id="UP000597762"/>
    </source>
</evidence>
<comment type="subcellular location">
    <subcellularLocation>
        <location evidence="1">Nucleus</location>
    </subcellularLocation>
</comment>
<dbReference type="Gene3D" id="2.30.29.30">
    <property type="entry name" value="Pleckstrin-homology domain (PH domain)/Phosphotyrosine-binding domain (PTB)"/>
    <property type="match status" value="1"/>
</dbReference>
<feature type="region of interest" description="Disordered" evidence="3">
    <location>
        <begin position="1"/>
        <end position="235"/>
    </location>
</feature>
<feature type="compositionally biased region" description="Low complexity" evidence="3">
    <location>
        <begin position="139"/>
        <end position="148"/>
    </location>
</feature>
<feature type="compositionally biased region" description="Low complexity" evidence="3">
    <location>
        <begin position="45"/>
        <end position="72"/>
    </location>
</feature>
<dbReference type="CDD" id="cd13180">
    <property type="entry name" value="RanBD_RanBP3"/>
    <property type="match status" value="1"/>
</dbReference>
<feature type="compositionally biased region" description="Polar residues" evidence="3">
    <location>
        <begin position="855"/>
        <end position="866"/>
    </location>
</feature>
<evidence type="ECO:0000256" key="2">
    <source>
        <dbReference type="ARBA" id="ARBA00023242"/>
    </source>
</evidence>
<dbReference type="PANTHER" id="PTHR23138">
    <property type="entry name" value="RAN BINDING PROTEIN"/>
    <property type="match status" value="1"/>
</dbReference>
<evidence type="ECO:0000259" key="4">
    <source>
        <dbReference type="PROSITE" id="PS50196"/>
    </source>
</evidence>
<organism evidence="5 6">
    <name type="scientific">Acanthosepion pharaonis</name>
    <name type="common">Pharaoh cuttlefish</name>
    <name type="synonym">Sepia pharaonis</name>
    <dbReference type="NCBI Taxonomy" id="158019"/>
    <lineage>
        <taxon>Eukaryota</taxon>
        <taxon>Metazoa</taxon>
        <taxon>Spiralia</taxon>
        <taxon>Lophotrochozoa</taxon>
        <taxon>Mollusca</taxon>
        <taxon>Cephalopoda</taxon>
        <taxon>Coleoidea</taxon>
        <taxon>Decapodiformes</taxon>
        <taxon>Sepiida</taxon>
        <taxon>Sepiina</taxon>
        <taxon>Sepiidae</taxon>
        <taxon>Acanthosepion</taxon>
    </lineage>
</organism>
<feature type="compositionally biased region" description="Basic and acidic residues" evidence="3">
    <location>
        <begin position="799"/>
        <end position="812"/>
    </location>
</feature>
<feature type="compositionally biased region" description="Low complexity" evidence="3">
    <location>
        <begin position="627"/>
        <end position="650"/>
    </location>
</feature>
<feature type="compositionally biased region" description="Low complexity" evidence="3">
    <location>
        <begin position="459"/>
        <end position="471"/>
    </location>
</feature>
<feature type="region of interest" description="Disordered" evidence="3">
    <location>
        <begin position="793"/>
        <end position="866"/>
    </location>
</feature>
<reference evidence="5" key="1">
    <citation type="submission" date="2021-01" db="EMBL/GenBank/DDBJ databases">
        <authorList>
            <person name="Li R."/>
            <person name="Bekaert M."/>
        </authorList>
    </citation>
    <scope>NUCLEOTIDE SEQUENCE</scope>
    <source>
        <strain evidence="5">Farmed</strain>
    </source>
</reference>
<dbReference type="InterPro" id="IPR000156">
    <property type="entry name" value="Ran_bind_dom"/>
</dbReference>
<feature type="compositionally biased region" description="Low complexity" evidence="3">
    <location>
        <begin position="416"/>
        <end position="425"/>
    </location>
</feature>
<feature type="domain" description="RanBD1" evidence="4">
    <location>
        <begin position="685"/>
        <end position="746"/>
    </location>
</feature>
<dbReference type="SMART" id="SM00160">
    <property type="entry name" value="RanBD"/>
    <property type="match status" value="1"/>
</dbReference>
<dbReference type="Proteomes" id="UP000597762">
    <property type="component" value="Unassembled WGS sequence"/>
</dbReference>
<evidence type="ECO:0000313" key="5">
    <source>
        <dbReference type="EMBL" id="CAE1299535.1"/>
    </source>
</evidence>
<keyword evidence="2" id="KW-0539">Nucleus</keyword>
<feature type="compositionally biased region" description="Low complexity" evidence="3">
    <location>
        <begin position="182"/>
        <end position="194"/>
    </location>
</feature>
<sequence length="891" mass="92910">MADIEADPNQGSLDGEPGVTNKEKLADSTTQDSSSSDGKNGDTNGVVSSSTSSSLGSSQSSSGVTSTQTVSSPLIPPSRLTFCRPSPSSLTVLGASKMMPNPFAITTQSSEGIIAPSRFGLSRQPGPDSTNQAEKSDADSSSSKPSSETPKEAVSSDNTTSRLAGVEAGSISSTTTPGQNESSSPSKFSSPAFSRLGDNNENKLNTSNAPASIGVKESPDAGAASNTPSSSGGEFVFGTVLHRRVGGIDDNSKKSNSCSGFVFGEKLAGRIVAADKPSSPPSSDHCLANSGEEANTPDVQSQNVHSLIKPATLPDPTNKNSFDKVKESPDAGAASTTPSSSGGEFVFGTNLHRRVRGIDDNSKKSNSCSGFVFGEKLAGRIVAADKPSSPPSSDHCLANSGEGANTPDQAEKSDADSSSSKPSSEMPKEAVSSDNTTSRLAGVEAGSISSTTTPGQNESSSPSKFSSPAFSRLSESSENKKLNTSNAPASIGVIESSDAGAASSTPSSSGGEFVFGTNLHRRIVGIDDNSKKSNNCSGFVFGEKLAGRIVAADKPSSPPSSDHCLANSGEEANTPDQAEKSDADSSSSKPSSETPKEAVSSDNTTSRLAGVEAGSISSTTTPGQNESSSPSKFSSSAFSSSSLPNAPSSLGVKESSDGGTASTTPSSSGGEFLFGTNLHQRVVCKCKLFVFDKPSQMWIERGCGVLRLNDLVGNDSEKFQSRIVMRSQGSLRVILNTKIWTGMTVERASQKTVRITAADGDGIKVFLIVANPKDSDNILRAIDWRIQQLKTEEEEEEEQVKQRGTEKRKSESQDWISPNKKLKKLPELSASISSGESKSVSKEESDSSVLDPETEASNESYTSSQTVRLRRILQANSSFCLKEKRAQFMWR</sequence>
<evidence type="ECO:0000256" key="1">
    <source>
        <dbReference type="ARBA" id="ARBA00004123"/>
    </source>
</evidence>
<dbReference type="OrthoDB" id="185618at2759"/>
<feature type="compositionally biased region" description="Low complexity" evidence="3">
    <location>
        <begin position="330"/>
        <end position="343"/>
    </location>
</feature>
<feature type="compositionally biased region" description="Polar residues" evidence="3">
    <location>
        <begin position="197"/>
        <end position="210"/>
    </location>
</feature>
<dbReference type="GO" id="GO:0006611">
    <property type="term" value="P:protein export from nucleus"/>
    <property type="evidence" value="ECO:0007669"/>
    <property type="project" value="TreeGrafter"/>
</dbReference>
<dbReference type="GO" id="GO:0005634">
    <property type="term" value="C:nucleus"/>
    <property type="evidence" value="ECO:0007669"/>
    <property type="project" value="UniProtKB-SubCell"/>
</dbReference>
<feature type="compositionally biased region" description="Low complexity" evidence="3">
    <location>
        <begin position="27"/>
        <end position="37"/>
    </location>
</feature>
<feature type="compositionally biased region" description="Polar residues" evidence="3">
    <location>
        <begin position="615"/>
        <end position="626"/>
    </location>
</feature>
<dbReference type="Pfam" id="PF00638">
    <property type="entry name" value="Ran_BP1"/>
    <property type="match status" value="1"/>
</dbReference>
<protein>
    <submittedName>
        <fullName evidence="5">RANBP3</fullName>
    </submittedName>
</protein>
<feature type="compositionally biased region" description="Low complexity" evidence="3">
    <location>
        <begin position="584"/>
        <end position="593"/>
    </location>
</feature>
<proteinExistence type="predicted"/>
<name>A0A812DFQ0_ACAPH</name>
<dbReference type="SUPFAM" id="SSF50729">
    <property type="entry name" value="PH domain-like"/>
    <property type="match status" value="1"/>
</dbReference>
<accession>A0A812DFQ0</accession>
<feature type="region of interest" description="Disordered" evidence="3">
    <location>
        <begin position="382"/>
        <end position="486"/>
    </location>
</feature>
<evidence type="ECO:0000256" key="3">
    <source>
        <dbReference type="SAM" id="MobiDB-lite"/>
    </source>
</evidence>
<keyword evidence="6" id="KW-1185">Reference proteome</keyword>
<dbReference type="PROSITE" id="PS50196">
    <property type="entry name" value="RANBD1"/>
    <property type="match status" value="1"/>
</dbReference>
<feature type="compositionally biased region" description="Polar residues" evidence="3">
    <location>
        <begin position="170"/>
        <end position="181"/>
    </location>
</feature>
<dbReference type="InterPro" id="IPR011993">
    <property type="entry name" value="PH-like_dom_sf"/>
</dbReference>
<dbReference type="EMBL" id="CAHIKZ030003380">
    <property type="protein sequence ID" value="CAE1299535.1"/>
    <property type="molecule type" value="Genomic_DNA"/>
</dbReference>
<gene>
    <name evidence="5" type="ORF">SPHA_53291</name>
</gene>
<dbReference type="InterPro" id="IPR045255">
    <property type="entry name" value="RanBP1-like"/>
</dbReference>
<feature type="region of interest" description="Disordered" evidence="3">
    <location>
        <begin position="273"/>
        <end position="349"/>
    </location>
</feature>
<feature type="compositionally biased region" description="Low complexity" evidence="3">
    <location>
        <begin position="827"/>
        <end position="838"/>
    </location>
</feature>
<feature type="region of interest" description="Disordered" evidence="3">
    <location>
        <begin position="551"/>
        <end position="668"/>
    </location>
</feature>